<dbReference type="PANTHER" id="PTHR11717:SF31">
    <property type="entry name" value="LOW MOLECULAR WEIGHT PROTEIN-TYROSINE-PHOSPHATASE ETP-RELATED"/>
    <property type="match status" value="1"/>
</dbReference>
<feature type="active site" description="Nucleophile" evidence="4">
    <location>
        <position position="14"/>
    </location>
</feature>
<feature type="domain" description="Phosphotyrosine protein phosphatase I" evidence="5">
    <location>
        <begin position="8"/>
        <end position="187"/>
    </location>
</feature>
<dbReference type="PRINTS" id="PR00719">
    <property type="entry name" value="LMWPTPASE"/>
</dbReference>
<evidence type="ECO:0000313" key="6">
    <source>
        <dbReference type="EMBL" id="KAD3515270.1"/>
    </source>
</evidence>
<comment type="similarity">
    <text evidence="1">Belongs to the low molecular weight phosphotyrosine protein phosphatase family.</text>
</comment>
<dbReference type="GO" id="GO:0004725">
    <property type="term" value="F:protein tyrosine phosphatase activity"/>
    <property type="evidence" value="ECO:0007669"/>
    <property type="project" value="InterPro"/>
</dbReference>
<name>A0A5N6MGI8_9MICC</name>
<dbReference type="Proteomes" id="UP000326852">
    <property type="component" value="Unassembled WGS sequence"/>
</dbReference>
<dbReference type="Pfam" id="PF01451">
    <property type="entry name" value="LMWPc"/>
    <property type="match status" value="1"/>
</dbReference>
<dbReference type="SMART" id="SM00226">
    <property type="entry name" value="LMWPc"/>
    <property type="match status" value="1"/>
</dbReference>
<dbReference type="InterPro" id="IPR023485">
    <property type="entry name" value="Ptyr_pPase"/>
</dbReference>
<dbReference type="SUPFAM" id="SSF52788">
    <property type="entry name" value="Phosphotyrosine protein phosphatases I"/>
    <property type="match status" value="1"/>
</dbReference>
<dbReference type="Gene3D" id="3.40.50.2300">
    <property type="match status" value="1"/>
</dbReference>
<evidence type="ECO:0000256" key="2">
    <source>
        <dbReference type="ARBA" id="ARBA00022801"/>
    </source>
</evidence>
<reference evidence="6 7" key="1">
    <citation type="submission" date="2019-08" db="EMBL/GenBank/DDBJ databases">
        <title>Arthrobacter sp. nov., isolated from plateau pika and Tibetan wild ass.</title>
        <authorList>
            <person name="Ge Y."/>
        </authorList>
    </citation>
    <scope>NUCLEOTIDE SEQUENCE [LARGE SCALE GENOMIC DNA]</scope>
    <source>
        <strain evidence="6 7">785</strain>
    </source>
</reference>
<evidence type="ECO:0000256" key="1">
    <source>
        <dbReference type="ARBA" id="ARBA00011063"/>
    </source>
</evidence>
<accession>A0A5N6MGI8</accession>
<dbReference type="AlphaFoldDB" id="A0A5N6MGI8"/>
<evidence type="ECO:0000313" key="7">
    <source>
        <dbReference type="Proteomes" id="UP000326852"/>
    </source>
</evidence>
<dbReference type="InterPro" id="IPR036196">
    <property type="entry name" value="Ptyr_pPase_sf"/>
</dbReference>
<dbReference type="InterPro" id="IPR017867">
    <property type="entry name" value="Tyr_phospatase_low_mol_wt"/>
</dbReference>
<sequence length="192" mass="21276">MRTTTEPFRILTVCTGNICRSPMAERLLQSGLDQMAPGEFEVTSAGTGALVGSGIEPHVAGFVNIFGGNSEDFTSRQLTADILQGQDLVLALTRGHRSKIMELAPGLLRRTFTLRELARLLPLVDADPEAAAADRWKAAMSRALRLRSAHPAGPKEDDVVDPYRRSDDVYQQMVRELTPAVEELLAWERRYR</sequence>
<evidence type="ECO:0000259" key="5">
    <source>
        <dbReference type="SMART" id="SM00226"/>
    </source>
</evidence>
<gene>
    <name evidence="6" type="ORF">GD627_13410</name>
</gene>
<dbReference type="PANTHER" id="PTHR11717">
    <property type="entry name" value="LOW MOLECULAR WEIGHT PROTEIN TYROSINE PHOSPHATASE"/>
    <property type="match status" value="1"/>
</dbReference>
<dbReference type="EMBL" id="VTFX01000005">
    <property type="protein sequence ID" value="KAD3515270.1"/>
    <property type="molecule type" value="Genomic_DNA"/>
</dbReference>
<comment type="caution">
    <text evidence="6">The sequence shown here is derived from an EMBL/GenBank/DDBJ whole genome shotgun (WGS) entry which is preliminary data.</text>
</comment>
<organism evidence="6 7">
    <name type="scientific">Arthrobacter yangruifuii</name>
    <dbReference type="NCBI Taxonomy" id="2606616"/>
    <lineage>
        <taxon>Bacteria</taxon>
        <taxon>Bacillati</taxon>
        <taxon>Actinomycetota</taxon>
        <taxon>Actinomycetes</taxon>
        <taxon>Micrococcales</taxon>
        <taxon>Micrococcaceae</taxon>
        <taxon>Arthrobacter</taxon>
    </lineage>
</organism>
<dbReference type="InterPro" id="IPR050438">
    <property type="entry name" value="LMW_PTPase"/>
</dbReference>
<evidence type="ECO:0000256" key="4">
    <source>
        <dbReference type="PIRSR" id="PIRSR617867-1"/>
    </source>
</evidence>
<keyword evidence="3" id="KW-0904">Protein phosphatase</keyword>
<keyword evidence="2" id="KW-0378">Hydrolase</keyword>
<feature type="active site" evidence="4">
    <location>
        <position position="20"/>
    </location>
</feature>
<protein>
    <submittedName>
        <fullName evidence="6">Low molecular weight phosphatase family protein</fullName>
    </submittedName>
</protein>
<dbReference type="RefSeq" id="WP_152272910.1">
    <property type="nucleotide sequence ID" value="NZ_VTFX01000005.1"/>
</dbReference>
<keyword evidence="7" id="KW-1185">Reference proteome</keyword>
<evidence type="ECO:0000256" key="3">
    <source>
        <dbReference type="ARBA" id="ARBA00022912"/>
    </source>
</evidence>
<proteinExistence type="inferred from homology"/>